<keyword evidence="3" id="KW-1185">Reference proteome</keyword>
<dbReference type="PANTHER" id="PTHR35849:SF2">
    <property type="entry name" value="BLR2341 PROTEIN"/>
    <property type="match status" value="1"/>
</dbReference>
<evidence type="ECO:0000259" key="1">
    <source>
        <dbReference type="PROSITE" id="PS50801"/>
    </source>
</evidence>
<dbReference type="InterPro" id="IPR058548">
    <property type="entry name" value="MlaB-like_STAS"/>
</dbReference>
<sequence>MTAAATGAALRRFVFDDELTIVTAAEHRDRLLAFLRDGSGVRVDLSGITDLDTAGLQVLLLARDEGVRRHLPVEFVEPSPAVADVLALTRLEL</sequence>
<dbReference type="RefSeq" id="WP_181558042.1">
    <property type="nucleotide sequence ID" value="NZ_JACHWI010000007.1"/>
</dbReference>
<name>A0A327Z5Q5_9ACTN</name>
<dbReference type="CDD" id="cd07043">
    <property type="entry name" value="STAS_anti-anti-sigma_factors"/>
    <property type="match status" value="1"/>
</dbReference>
<evidence type="ECO:0000313" key="3">
    <source>
        <dbReference type="Proteomes" id="UP000249341"/>
    </source>
</evidence>
<dbReference type="EMBL" id="QLMJ01000016">
    <property type="protein sequence ID" value="RAK30453.1"/>
    <property type="molecule type" value="Genomic_DNA"/>
</dbReference>
<organism evidence="2 3">
    <name type="scientific">Actinoplanes lutulentus</name>
    <dbReference type="NCBI Taxonomy" id="1287878"/>
    <lineage>
        <taxon>Bacteria</taxon>
        <taxon>Bacillati</taxon>
        <taxon>Actinomycetota</taxon>
        <taxon>Actinomycetes</taxon>
        <taxon>Micromonosporales</taxon>
        <taxon>Micromonosporaceae</taxon>
        <taxon>Actinoplanes</taxon>
    </lineage>
</organism>
<reference evidence="2 3" key="1">
    <citation type="submission" date="2018-06" db="EMBL/GenBank/DDBJ databases">
        <title>Genomic Encyclopedia of Type Strains, Phase III (KMG-III): the genomes of soil and plant-associated and newly described type strains.</title>
        <authorList>
            <person name="Whitman W."/>
        </authorList>
    </citation>
    <scope>NUCLEOTIDE SEQUENCE [LARGE SCALE GENOMIC DNA]</scope>
    <source>
        <strain evidence="2 3">CGMCC 4.7090</strain>
    </source>
</reference>
<dbReference type="InterPro" id="IPR036513">
    <property type="entry name" value="STAS_dom_sf"/>
</dbReference>
<feature type="domain" description="STAS" evidence="1">
    <location>
        <begin position="13"/>
        <end position="93"/>
    </location>
</feature>
<dbReference type="PROSITE" id="PS50801">
    <property type="entry name" value="STAS"/>
    <property type="match status" value="1"/>
</dbReference>
<protein>
    <submittedName>
        <fullName evidence="2">STAS domain-containing protein</fullName>
    </submittedName>
</protein>
<dbReference type="Proteomes" id="UP000249341">
    <property type="component" value="Unassembled WGS sequence"/>
</dbReference>
<dbReference type="Gene3D" id="3.30.750.24">
    <property type="entry name" value="STAS domain"/>
    <property type="match status" value="1"/>
</dbReference>
<dbReference type="InterPro" id="IPR002645">
    <property type="entry name" value="STAS_dom"/>
</dbReference>
<evidence type="ECO:0000313" key="2">
    <source>
        <dbReference type="EMBL" id="RAK30453.1"/>
    </source>
</evidence>
<dbReference type="PANTHER" id="PTHR35849">
    <property type="entry name" value="BLR2341 PROTEIN"/>
    <property type="match status" value="1"/>
</dbReference>
<dbReference type="AlphaFoldDB" id="A0A327Z5Q5"/>
<proteinExistence type="predicted"/>
<dbReference type="Pfam" id="PF13466">
    <property type="entry name" value="STAS_2"/>
    <property type="match status" value="1"/>
</dbReference>
<dbReference type="SUPFAM" id="SSF52091">
    <property type="entry name" value="SpoIIaa-like"/>
    <property type="match status" value="1"/>
</dbReference>
<dbReference type="InterPro" id="IPR052746">
    <property type="entry name" value="MlaB_ABC_Transporter"/>
</dbReference>
<gene>
    <name evidence="2" type="ORF">B0I29_116112</name>
</gene>
<comment type="caution">
    <text evidence="2">The sequence shown here is derived from an EMBL/GenBank/DDBJ whole genome shotgun (WGS) entry which is preliminary data.</text>
</comment>
<accession>A0A327Z5Q5</accession>